<proteinExistence type="predicted"/>
<feature type="coiled-coil region" evidence="1">
    <location>
        <begin position="382"/>
        <end position="409"/>
    </location>
</feature>
<evidence type="ECO:0000313" key="4">
    <source>
        <dbReference type="Proteomes" id="UP001161247"/>
    </source>
</evidence>
<organism evidence="3 4">
    <name type="scientific">Oldenlandia corymbosa var. corymbosa</name>
    <dbReference type="NCBI Taxonomy" id="529605"/>
    <lineage>
        <taxon>Eukaryota</taxon>
        <taxon>Viridiplantae</taxon>
        <taxon>Streptophyta</taxon>
        <taxon>Embryophyta</taxon>
        <taxon>Tracheophyta</taxon>
        <taxon>Spermatophyta</taxon>
        <taxon>Magnoliopsida</taxon>
        <taxon>eudicotyledons</taxon>
        <taxon>Gunneridae</taxon>
        <taxon>Pentapetalae</taxon>
        <taxon>asterids</taxon>
        <taxon>lamiids</taxon>
        <taxon>Gentianales</taxon>
        <taxon>Rubiaceae</taxon>
        <taxon>Rubioideae</taxon>
        <taxon>Spermacoceae</taxon>
        <taxon>Hedyotis-Oldenlandia complex</taxon>
        <taxon>Oldenlandia</taxon>
    </lineage>
</organism>
<protein>
    <submittedName>
        <fullName evidence="3">OLC1v1000981C1</fullName>
    </submittedName>
</protein>
<keyword evidence="4" id="KW-1185">Reference proteome</keyword>
<gene>
    <name evidence="3" type="ORF">OLC1_LOCUS11990</name>
</gene>
<evidence type="ECO:0000313" key="3">
    <source>
        <dbReference type="EMBL" id="CAI9102679.1"/>
    </source>
</evidence>
<evidence type="ECO:0000256" key="1">
    <source>
        <dbReference type="SAM" id="Coils"/>
    </source>
</evidence>
<sequence>MDLDSYTVPHPPLEKHKDVLEDTAASPGSSNLTAIAAIYHFGEATIECPIVEENVATMTEEDTLKLMSTAMISFLLRSKNLKDDLAKVEALKKAIEQEKIAQKDAWRKEKLEFAAKEKELASLQAKSPPLARDLLVQNVTFRWYDQCYAENKQGGERVWQPWCCSGCPREAGEWQSCQRWLVEAIFKAQSRCTLHEEMVNRLMHLSTDQPLLFNSLCTAIVKMCSPIEITLFLGDVSMILTWNPSEELRVPELSDKNIRIELASDDDSSKVTDSMNSGAKDKEPGVEKDAEKTAEPTPTPGLVEETNENQSVKTLDQRESSYFESNFTHRIHVMILDENQAKTYPMCSMIANLLRKREVIHNIRVVEQLEKDILDAIQAYNVQIHSQLMNSLREKEEEMQRRLHQYDLDYQNSLMLGGHIVKEVAHLKEKNAKLKADKGITVSPWFLEKHHILSIVKQQIKVRIEHFIATINLLTKRTQEVEFLTKQSSILQNLVANHEIPLSDLRRMTGDEDPKRRITEEEFLLRMNKQDLEILDLKDKLNQCINKCKILGFSGVIMPSHFNPSKEYILI</sequence>
<feature type="compositionally biased region" description="Basic and acidic residues" evidence="2">
    <location>
        <begin position="279"/>
        <end position="294"/>
    </location>
</feature>
<name>A0AAV1D4B7_OLDCO</name>
<reference evidence="3" key="1">
    <citation type="submission" date="2023-03" db="EMBL/GenBank/DDBJ databases">
        <authorList>
            <person name="Julca I."/>
        </authorList>
    </citation>
    <scope>NUCLEOTIDE SEQUENCE</scope>
</reference>
<dbReference type="Proteomes" id="UP001161247">
    <property type="component" value="Chromosome 4"/>
</dbReference>
<dbReference type="EMBL" id="OX459121">
    <property type="protein sequence ID" value="CAI9102679.1"/>
    <property type="molecule type" value="Genomic_DNA"/>
</dbReference>
<accession>A0AAV1D4B7</accession>
<dbReference type="AlphaFoldDB" id="A0AAV1D4B7"/>
<keyword evidence="1" id="KW-0175">Coiled coil</keyword>
<feature type="region of interest" description="Disordered" evidence="2">
    <location>
        <begin position="264"/>
        <end position="310"/>
    </location>
</feature>
<evidence type="ECO:0000256" key="2">
    <source>
        <dbReference type="SAM" id="MobiDB-lite"/>
    </source>
</evidence>